<accession>A0A0V1ADJ6</accession>
<protein>
    <submittedName>
        <fullName evidence="1">Uncharacterized protein</fullName>
    </submittedName>
</protein>
<gene>
    <name evidence="1" type="ORF">T12_2472</name>
</gene>
<comment type="caution">
    <text evidence="1">The sequence shown here is derived from an EMBL/GenBank/DDBJ whole genome shotgun (WGS) entry which is preliminary data.</text>
</comment>
<sequence length="123" mass="14072">MSCAVCQALQETKYSGSNTSGKNSQLSSRVQKVILGQGLRIFWFRTQSSFVDKNIIQYRLLDFESASLTVITWLPYGADCPLAFVHVEKRRQRDSLNTRRTAIAPDMTLQEFLKFDSDYARLP</sequence>
<proteinExistence type="predicted"/>
<dbReference type="OrthoDB" id="10345610at2759"/>
<evidence type="ECO:0000313" key="1">
    <source>
        <dbReference type="EMBL" id="KRY22895.1"/>
    </source>
</evidence>
<dbReference type="EMBL" id="JYDQ01000006">
    <property type="protein sequence ID" value="KRY22895.1"/>
    <property type="molecule type" value="Genomic_DNA"/>
</dbReference>
<dbReference type="Proteomes" id="UP000054783">
    <property type="component" value="Unassembled WGS sequence"/>
</dbReference>
<evidence type="ECO:0000313" key="2">
    <source>
        <dbReference type="Proteomes" id="UP000054783"/>
    </source>
</evidence>
<organism evidence="1 2">
    <name type="scientific">Trichinella patagoniensis</name>
    <dbReference type="NCBI Taxonomy" id="990121"/>
    <lineage>
        <taxon>Eukaryota</taxon>
        <taxon>Metazoa</taxon>
        <taxon>Ecdysozoa</taxon>
        <taxon>Nematoda</taxon>
        <taxon>Enoplea</taxon>
        <taxon>Dorylaimia</taxon>
        <taxon>Trichinellida</taxon>
        <taxon>Trichinellidae</taxon>
        <taxon>Trichinella</taxon>
    </lineage>
</organism>
<name>A0A0V1ADJ6_9BILA</name>
<keyword evidence="2" id="KW-1185">Reference proteome</keyword>
<dbReference type="AlphaFoldDB" id="A0A0V1ADJ6"/>
<reference evidence="1 2" key="1">
    <citation type="submission" date="2015-01" db="EMBL/GenBank/DDBJ databases">
        <title>Evolution of Trichinella species and genotypes.</title>
        <authorList>
            <person name="Korhonen P.K."/>
            <person name="Edoardo P."/>
            <person name="Giuseppe L.R."/>
            <person name="Gasser R.B."/>
        </authorList>
    </citation>
    <scope>NUCLEOTIDE SEQUENCE [LARGE SCALE GENOMIC DNA]</scope>
    <source>
        <strain evidence="1">ISS2496</strain>
    </source>
</reference>